<sequence length="133" mass="15116">MSLTFLFAVLQESERFTGCINSCGVTITGAAPKFLESKLNKAQDGRVEGDSDCLWPSQWAQSSKHPKEMEPTSLPQTKHYRQCTDRDPKSHTVPLSVNHSDVQEEREGRKQDGLECASCWPMELDRADFLYHR</sequence>
<dbReference type="EMBL" id="JAYMGO010000018">
    <property type="protein sequence ID" value="KAL1256397.1"/>
    <property type="molecule type" value="Genomic_DNA"/>
</dbReference>
<organism evidence="2 3">
    <name type="scientific">Cirrhinus molitorella</name>
    <name type="common">mud carp</name>
    <dbReference type="NCBI Taxonomy" id="172907"/>
    <lineage>
        <taxon>Eukaryota</taxon>
        <taxon>Metazoa</taxon>
        <taxon>Chordata</taxon>
        <taxon>Craniata</taxon>
        <taxon>Vertebrata</taxon>
        <taxon>Euteleostomi</taxon>
        <taxon>Actinopterygii</taxon>
        <taxon>Neopterygii</taxon>
        <taxon>Teleostei</taxon>
        <taxon>Ostariophysi</taxon>
        <taxon>Cypriniformes</taxon>
        <taxon>Cyprinidae</taxon>
        <taxon>Labeoninae</taxon>
        <taxon>Labeonini</taxon>
        <taxon>Cirrhinus</taxon>
    </lineage>
</organism>
<reference evidence="2 3" key="1">
    <citation type="submission" date="2023-09" db="EMBL/GenBank/DDBJ databases">
        <authorList>
            <person name="Wang M."/>
        </authorList>
    </citation>
    <scope>NUCLEOTIDE SEQUENCE [LARGE SCALE GENOMIC DNA]</scope>
    <source>
        <strain evidence="2">GT-2023</strain>
        <tissue evidence="2">Liver</tissue>
    </source>
</reference>
<comment type="caution">
    <text evidence="2">The sequence shown here is derived from an EMBL/GenBank/DDBJ whole genome shotgun (WGS) entry which is preliminary data.</text>
</comment>
<gene>
    <name evidence="2" type="ORF">QQF64_011942</name>
</gene>
<feature type="region of interest" description="Disordered" evidence="1">
    <location>
        <begin position="57"/>
        <end position="112"/>
    </location>
</feature>
<name>A0ABR3LU19_9TELE</name>
<evidence type="ECO:0000313" key="2">
    <source>
        <dbReference type="EMBL" id="KAL1256397.1"/>
    </source>
</evidence>
<accession>A0ABR3LU19</accession>
<proteinExistence type="predicted"/>
<feature type="compositionally biased region" description="Basic and acidic residues" evidence="1">
    <location>
        <begin position="101"/>
        <end position="112"/>
    </location>
</feature>
<keyword evidence="3" id="KW-1185">Reference proteome</keyword>
<dbReference type="Proteomes" id="UP001558613">
    <property type="component" value="Unassembled WGS sequence"/>
</dbReference>
<evidence type="ECO:0000313" key="3">
    <source>
        <dbReference type="Proteomes" id="UP001558613"/>
    </source>
</evidence>
<evidence type="ECO:0000256" key="1">
    <source>
        <dbReference type="SAM" id="MobiDB-lite"/>
    </source>
</evidence>
<protein>
    <submittedName>
        <fullName evidence="2">Uncharacterized protein</fullName>
    </submittedName>
</protein>